<dbReference type="RefSeq" id="WP_005398516.1">
    <property type="nucleotide sequence ID" value="NZ_JH601088.1"/>
</dbReference>
<gene>
    <name evidence="8" type="ORF">HMPREF9709_01030</name>
</gene>
<dbReference type="eggNOG" id="COG5434">
    <property type="taxonomic scope" value="Bacteria"/>
</dbReference>
<sequence>MEEITYKKDKFENNIFESQKVINLENDIYHFFKENANKVKIHFSNIDSKDNIEKTIYFNLNNIKDLTINGNGSKFIFHGDMASFLVNNCQNIIFKNLIIDHFVPTTVEMYVEKIEDKSVYYKIPDTFNYEIVGNDMFWMSEKDRNEKYYWKEKNSFNAHSITVFDLKEKYSKRYVLEDGPFSNIEKIEKTNSGVKIQYKSLPNAIRENIMIALNASNNRDTAGFAIVESQNIVFENVEFNYLHGFGLLVQMSENISFSNCKFIGNERHMVTSFADSIHVSGAKGKISIENCEFDSSLDDSINIHGTYTQVEEIKEKIAILRFVHHQQAGFKNYFIGDEIEFFDRKNLRRREDKKYRIKSILYPGEYNEDLQYMKVEFEENLPAYLGEKIEGQGRFVAENISYTPSVDIKNSTFSNIPSRAILCTTRKNVLIENNKFHNITMASIYVSNDANEWYESGFVDNMTIKNNLFSYSKIFLDNIMTKSIWIDPIISEEIGDFVHNKIEIIDNKFDIENKKAIVFKNTKNLIESDNIFRKKGEIGFTKNN</sequence>
<dbReference type="InterPro" id="IPR011050">
    <property type="entry name" value="Pectin_lyase_fold/virulence"/>
</dbReference>
<dbReference type="SMART" id="SM00710">
    <property type="entry name" value="PbH1"/>
    <property type="match status" value="6"/>
</dbReference>
<keyword evidence="3" id="KW-0677">Repeat</keyword>
<evidence type="ECO:0000256" key="2">
    <source>
        <dbReference type="ARBA" id="ARBA00001271"/>
    </source>
</evidence>
<feature type="domain" description="GLAA-B beta-barrel" evidence="7">
    <location>
        <begin position="320"/>
        <end position="386"/>
    </location>
</feature>
<dbReference type="EMBL" id="AGEI01000021">
    <property type="protein sequence ID" value="EHR34094.1"/>
    <property type="molecule type" value="Genomic_DNA"/>
</dbReference>
<keyword evidence="5" id="KW-0326">Glycosidase</keyword>
<dbReference type="AlphaFoldDB" id="H3NNW9"/>
<evidence type="ECO:0000256" key="5">
    <source>
        <dbReference type="ARBA" id="ARBA00023295"/>
    </source>
</evidence>
<dbReference type="STRING" id="883114.HMPREF9709_01030"/>
<dbReference type="Gene3D" id="2.160.20.10">
    <property type="entry name" value="Single-stranded right-handed beta-helix, Pectin lyase-like"/>
    <property type="match status" value="2"/>
</dbReference>
<organism evidence="8 9">
    <name type="scientific">Helcococcus kunzii ATCC 51366</name>
    <dbReference type="NCBI Taxonomy" id="883114"/>
    <lineage>
        <taxon>Bacteria</taxon>
        <taxon>Bacillati</taxon>
        <taxon>Bacillota</taxon>
        <taxon>Tissierellia</taxon>
        <taxon>Tissierellales</taxon>
        <taxon>Peptoniphilaceae</taxon>
        <taxon>Helcococcus</taxon>
    </lineage>
</organism>
<dbReference type="InterPro" id="IPR006626">
    <property type="entry name" value="PbH1"/>
</dbReference>
<comment type="catalytic activity">
    <reaction evidence="2">
        <text>Hydrolysis of terminal, non-reducing branched (1-&gt;3)-alpha-D-galactosidic residues, producing free D-galactose.</text>
        <dbReference type="EC" id="3.2.1.n1"/>
    </reaction>
</comment>
<comment type="caution">
    <text evidence="8">The sequence shown here is derived from an EMBL/GenBank/DDBJ whole genome shotgun (WGS) entry which is preliminary data.</text>
</comment>
<dbReference type="InterPro" id="IPR039448">
    <property type="entry name" value="Beta_helix"/>
</dbReference>
<dbReference type="HOGENOM" id="CLU_017693_0_0_9"/>
<keyword evidence="9" id="KW-1185">Reference proteome</keyword>
<dbReference type="Proteomes" id="UP000004191">
    <property type="component" value="Unassembled WGS sequence"/>
</dbReference>
<dbReference type="PATRIC" id="fig|883114.3.peg.1020"/>
<accession>H3NNW9</accession>
<dbReference type="SUPFAM" id="SSF51126">
    <property type="entry name" value="Pectin lyase-like"/>
    <property type="match status" value="1"/>
</dbReference>
<evidence type="ECO:0000256" key="1">
    <source>
        <dbReference type="ARBA" id="ARBA00001255"/>
    </source>
</evidence>
<dbReference type="InterPro" id="IPR056441">
    <property type="entry name" value="Beta-barrel_GLAA-B_II"/>
</dbReference>
<keyword evidence="4" id="KW-0378">Hydrolase</keyword>
<feature type="domain" description="Right handed beta helix" evidence="6">
    <location>
        <begin position="190"/>
        <end position="308"/>
    </location>
</feature>
<feature type="domain" description="Right handed beta helix" evidence="6">
    <location>
        <begin position="405"/>
        <end position="540"/>
    </location>
</feature>
<reference evidence="8 9" key="1">
    <citation type="submission" date="2012-01" db="EMBL/GenBank/DDBJ databases">
        <title>The Genome Sequence of Helcococcus kunzii ATCC 51366.</title>
        <authorList>
            <consortium name="The Broad Institute Genome Sequencing Platform"/>
            <person name="Earl A."/>
            <person name="Ward D."/>
            <person name="Feldgarden M."/>
            <person name="Gevers D."/>
            <person name="Huys G."/>
            <person name="Young S.K."/>
            <person name="Zeng Q."/>
            <person name="Gargeya S."/>
            <person name="Fitzgerald M."/>
            <person name="Haas B."/>
            <person name="Abouelleil A."/>
            <person name="Alvarado L."/>
            <person name="Arachchi H.M."/>
            <person name="Berlin A."/>
            <person name="Chapman S.B."/>
            <person name="Gearin G."/>
            <person name="Goldberg J."/>
            <person name="Griggs A."/>
            <person name="Gujja S."/>
            <person name="Hansen M."/>
            <person name="Heiman D."/>
            <person name="Howarth C."/>
            <person name="Larimer J."/>
            <person name="Lui A."/>
            <person name="MacDonald P.J.P."/>
            <person name="McCowen C."/>
            <person name="Montmayeur A."/>
            <person name="Murphy C."/>
            <person name="Neiman D."/>
            <person name="Pearson M."/>
            <person name="Priest M."/>
            <person name="Roberts A."/>
            <person name="Saif S."/>
            <person name="Shea T."/>
            <person name="Sisk P."/>
            <person name="Stolte C."/>
            <person name="Sykes S."/>
            <person name="Wortman J."/>
            <person name="Nusbaum C."/>
            <person name="Birren B."/>
        </authorList>
    </citation>
    <scope>NUCLEOTIDE SEQUENCE [LARGE SCALE GENOMIC DNA]</scope>
    <source>
        <strain evidence="8 9">ATCC 51366</strain>
    </source>
</reference>
<dbReference type="InterPro" id="IPR012334">
    <property type="entry name" value="Pectin_lyas_fold"/>
</dbReference>
<evidence type="ECO:0000259" key="7">
    <source>
        <dbReference type="Pfam" id="PF23764"/>
    </source>
</evidence>
<dbReference type="Pfam" id="PF13229">
    <property type="entry name" value="Beta_helix"/>
    <property type="match status" value="2"/>
</dbReference>
<evidence type="ECO:0000256" key="3">
    <source>
        <dbReference type="ARBA" id="ARBA00022737"/>
    </source>
</evidence>
<evidence type="ECO:0000259" key="6">
    <source>
        <dbReference type="Pfam" id="PF13229"/>
    </source>
</evidence>
<evidence type="ECO:0000313" key="9">
    <source>
        <dbReference type="Proteomes" id="UP000004191"/>
    </source>
</evidence>
<dbReference type="GO" id="GO:0004557">
    <property type="term" value="F:alpha-galactosidase activity"/>
    <property type="evidence" value="ECO:0007669"/>
    <property type="project" value="UniProtKB-EC"/>
</dbReference>
<comment type="catalytic activity">
    <reaction evidence="1">
        <text>Hydrolysis of terminal, non-reducing alpha-D-galactose residues in alpha-D-galactosides, including galactose oligosaccharides, galactomannans and galactolipids.</text>
        <dbReference type="EC" id="3.2.1.22"/>
    </reaction>
</comment>
<proteinExistence type="predicted"/>
<evidence type="ECO:0000256" key="4">
    <source>
        <dbReference type="ARBA" id="ARBA00022801"/>
    </source>
</evidence>
<evidence type="ECO:0000313" key="8">
    <source>
        <dbReference type="EMBL" id="EHR34094.1"/>
    </source>
</evidence>
<protein>
    <submittedName>
        <fullName evidence="8">Uncharacterized protein</fullName>
    </submittedName>
</protein>
<dbReference type="GeneID" id="96999023"/>
<dbReference type="Pfam" id="PF23764">
    <property type="entry name" value="Beta-barrel_GLAA-B_II"/>
    <property type="match status" value="1"/>
</dbReference>
<name>H3NNW9_9FIRM</name>